<organism evidence="5">
    <name type="scientific">Synechococcus sp. SB0676_bin_10</name>
    <dbReference type="NCBI Taxonomy" id="2604869"/>
    <lineage>
        <taxon>Bacteria</taxon>
        <taxon>Bacillati</taxon>
        <taxon>Cyanobacteriota</taxon>
        <taxon>Cyanophyceae</taxon>
        <taxon>Synechococcales</taxon>
        <taxon>Synechococcaceae</taxon>
        <taxon>Synechococcus</taxon>
    </lineage>
</organism>
<dbReference type="GO" id="GO:0005975">
    <property type="term" value="P:carbohydrate metabolic process"/>
    <property type="evidence" value="ECO:0007669"/>
    <property type="project" value="InterPro"/>
</dbReference>
<dbReference type="InterPro" id="IPR006047">
    <property type="entry name" value="GH13_cat_dom"/>
</dbReference>
<proteinExistence type="predicted"/>
<keyword evidence="2" id="KW-0808">Transferase</keyword>
<name>A0A6B1FES7_9SYNE</name>
<dbReference type="PANTHER" id="PTHR10357:SF214">
    <property type="entry name" value="GLUCOSYLGLYCERATE PHOSPHORYLASE"/>
    <property type="match status" value="1"/>
</dbReference>
<dbReference type="AlphaFoldDB" id="A0A6B1FES7"/>
<feature type="binding site" evidence="3">
    <location>
        <position position="166"/>
    </location>
    <ligand>
        <name>substrate</name>
    </ligand>
</feature>
<dbReference type="SUPFAM" id="SSF51445">
    <property type="entry name" value="(Trans)glycosidases"/>
    <property type="match status" value="1"/>
</dbReference>
<keyword evidence="1" id="KW-0328">Glycosyltransferase</keyword>
<dbReference type="Gene3D" id="3.90.400.10">
    <property type="entry name" value="Oligo-1,6-glucosidase, Domain 2"/>
    <property type="match status" value="1"/>
</dbReference>
<dbReference type="Pfam" id="PF00128">
    <property type="entry name" value="Alpha-amylase"/>
    <property type="match status" value="1"/>
</dbReference>
<dbReference type="GO" id="GO:0016798">
    <property type="term" value="F:hydrolase activity, acting on glycosyl bonds"/>
    <property type="evidence" value="ECO:0007669"/>
    <property type="project" value="UniProtKB-KW"/>
</dbReference>
<evidence type="ECO:0000256" key="2">
    <source>
        <dbReference type="ARBA" id="ARBA00022679"/>
    </source>
</evidence>
<evidence type="ECO:0000256" key="3">
    <source>
        <dbReference type="PIRSR" id="PIRSR003059-2"/>
    </source>
</evidence>
<reference evidence="5" key="1">
    <citation type="submission" date="2019-09" db="EMBL/GenBank/DDBJ databases">
        <title>Characterisation of the sponge microbiome using genome-centric metagenomics.</title>
        <authorList>
            <person name="Engelberts J.P."/>
            <person name="Robbins S.J."/>
            <person name="De Goeij J.M."/>
            <person name="Aranda M."/>
            <person name="Bell S.C."/>
            <person name="Webster N.S."/>
        </authorList>
    </citation>
    <scope>NUCLEOTIDE SEQUENCE</scope>
    <source>
        <strain evidence="5">SB0676_bin_10</strain>
    </source>
</reference>
<sequence length="602" mass="68033">MGQCLAALPEPYRHQHLQPRIVPESKAAGEQDTAAVIWKLSQLLHSIYPQPDLQARLSKLLPQELPPGQSATCQRWDQSTAILITYADTVTAADEPALAVLNRFLSQDYGTVGLPVLHVLPFLRSSSDRGFAVCDHTRLEPHFGDWRHLQQLAHGRRLMADLVVNHVSASHPWVQQFRRGQAPGSFMVMAPPALQGWDNVVRPRSSVLFTLMDTHQGLRPVWTTFGPDQVDLDWSRLEVLESFARLMHTYVDHGITWVRLDAVGFLWKEPYTTCLHHPKTRILVQALRLLLERYTCNGVLLTETNVPEEENLSYLRSGDQAHVAYNFPLPPLLLEALLSNRCDLINRWLARWPRLPRGSAMLNFTASHDGIGLRPAEGLISPERLSNLLMRCEERGGLVSHRTEADGSLSPYELNISWWSAMAGPATTPRRLQLERFLASQLLVMALPGVPAFYLPTLLAAGNNHPTYCKTGCRRDLNRPRFDLQALRQDLENTDSPASIIRILMAHALGIRAQLPAFHPETPMALLSPERSDMIVLQRGHRRDDPDNLWVVQSFREEAVELDVSLLDPRHDGCWRDRLSQRVVTGPRLALSPYEVLWLQAA</sequence>
<gene>
    <name evidence="5" type="ORF">F4162_07325</name>
</gene>
<feature type="binding site" evidence="3">
    <location>
        <begin position="368"/>
        <end position="369"/>
    </location>
    <ligand>
        <name>substrate</name>
    </ligand>
</feature>
<accession>A0A6B1FES7</accession>
<feature type="binding site" evidence="3">
    <location>
        <position position="128"/>
    </location>
    <ligand>
        <name>substrate</name>
    </ligand>
</feature>
<dbReference type="Gene3D" id="3.20.20.80">
    <property type="entry name" value="Glycosidases"/>
    <property type="match status" value="1"/>
</dbReference>
<dbReference type="GO" id="GO:0016757">
    <property type="term" value="F:glycosyltransferase activity"/>
    <property type="evidence" value="ECO:0007669"/>
    <property type="project" value="UniProtKB-KW"/>
</dbReference>
<keyword evidence="5" id="KW-0326">Glycosidase</keyword>
<evidence type="ECO:0000259" key="4">
    <source>
        <dbReference type="SMART" id="SM00642"/>
    </source>
</evidence>
<dbReference type="PIRSF" id="PIRSF003059">
    <property type="entry name" value="Sucrose_phosphorylase"/>
    <property type="match status" value="1"/>
</dbReference>
<dbReference type="InterPro" id="IPR045857">
    <property type="entry name" value="O16G_dom_2"/>
</dbReference>
<protein>
    <submittedName>
        <fullName evidence="5">Glycosidase</fullName>
    </submittedName>
</protein>
<evidence type="ECO:0000313" key="5">
    <source>
        <dbReference type="EMBL" id="MYG38762.1"/>
    </source>
</evidence>
<dbReference type="EMBL" id="VYDO01000235">
    <property type="protein sequence ID" value="MYG38762.1"/>
    <property type="molecule type" value="Genomic_DNA"/>
</dbReference>
<dbReference type="PANTHER" id="PTHR10357">
    <property type="entry name" value="ALPHA-AMYLASE FAMILY MEMBER"/>
    <property type="match status" value="1"/>
</dbReference>
<feature type="binding site" evidence="3">
    <location>
        <begin position="259"/>
        <end position="261"/>
    </location>
    <ligand>
        <name>substrate</name>
    </ligand>
</feature>
<dbReference type="InterPro" id="IPR016377">
    <property type="entry name" value="Sucrose_GGa_phosphorylase-rel"/>
</dbReference>
<keyword evidence="5" id="KW-0378">Hydrolase</keyword>
<dbReference type="SMART" id="SM00642">
    <property type="entry name" value="Aamy"/>
    <property type="match status" value="1"/>
</dbReference>
<feature type="domain" description="Glycosyl hydrolase family 13 catalytic" evidence="4">
    <location>
        <begin position="98"/>
        <end position="430"/>
    </location>
</feature>
<evidence type="ECO:0000256" key="1">
    <source>
        <dbReference type="ARBA" id="ARBA00022676"/>
    </source>
</evidence>
<feature type="binding site" evidence="3">
    <location>
        <position position="475"/>
    </location>
    <ligand>
        <name>substrate</name>
    </ligand>
</feature>
<comment type="caution">
    <text evidence="5">The sequence shown here is derived from an EMBL/GenBank/DDBJ whole genome shotgun (WGS) entry which is preliminary data.</text>
</comment>
<dbReference type="InterPro" id="IPR017853">
    <property type="entry name" value="GH"/>
</dbReference>